<gene>
    <name evidence="2" type="ORF">PtA15_4A869</name>
</gene>
<dbReference type="EMBL" id="CP110424">
    <property type="protein sequence ID" value="WAQ84416.1"/>
    <property type="molecule type" value="Genomic_DNA"/>
</dbReference>
<dbReference type="GeneID" id="77809692"/>
<keyword evidence="3" id="KW-1185">Reference proteome</keyword>
<evidence type="ECO:0000313" key="3">
    <source>
        <dbReference type="Proteomes" id="UP001164743"/>
    </source>
</evidence>
<organism evidence="2 3">
    <name type="scientific">Puccinia triticina</name>
    <dbReference type="NCBI Taxonomy" id="208348"/>
    <lineage>
        <taxon>Eukaryota</taxon>
        <taxon>Fungi</taxon>
        <taxon>Dikarya</taxon>
        <taxon>Basidiomycota</taxon>
        <taxon>Pucciniomycotina</taxon>
        <taxon>Pucciniomycetes</taxon>
        <taxon>Pucciniales</taxon>
        <taxon>Pucciniaceae</taxon>
        <taxon>Puccinia</taxon>
    </lineage>
</organism>
<evidence type="ECO:0000256" key="1">
    <source>
        <dbReference type="SAM" id="MobiDB-lite"/>
    </source>
</evidence>
<protein>
    <submittedName>
        <fullName evidence="2">Uncharacterized protein</fullName>
    </submittedName>
</protein>
<proteinExistence type="predicted"/>
<feature type="region of interest" description="Disordered" evidence="1">
    <location>
        <begin position="43"/>
        <end position="96"/>
    </location>
</feature>
<reference evidence="2" key="1">
    <citation type="submission" date="2022-10" db="EMBL/GenBank/DDBJ databases">
        <title>Puccinia triticina Genome sequencing and assembly.</title>
        <authorList>
            <person name="Li C."/>
        </authorList>
    </citation>
    <scope>NUCLEOTIDE SEQUENCE</scope>
    <source>
        <strain evidence="2">Pt15</strain>
    </source>
</reference>
<accession>A0ABY7CJV9</accession>
<sequence>MKFLEELKGRPALRANGARPQSFPYTAKPQGKEVDHFNITIHHEPQTHNPKEKTKHGRRQAATPVIPSPTTQPRKRTPALHRWRSDDVAPPRRRLPTSIDTFRAKSSSQPFKLDLNPRTERNSWIDGTFLNLYDVFDVE</sequence>
<dbReference type="Proteomes" id="UP001164743">
    <property type="component" value="Chromosome 4A"/>
</dbReference>
<name>A0ABY7CJV9_9BASI</name>
<dbReference type="RefSeq" id="XP_053019971.1">
    <property type="nucleotide sequence ID" value="XM_053168797.1"/>
</dbReference>
<feature type="region of interest" description="Disordered" evidence="1">
    <location>
        <begin position="1"/>
        <end position="30"/>
    </location>
</feature>
<feature type="compositionally biased region" description="Basic residues" evidence="1">
    <location>
        <begin position="73"/>
        <end position="82"/>
    </location>
</feature>
<evidence type="ECO:0000313" key="2">
    <source>
        <dbReference type="EMBL" id="WAQ84416.1"/>
    </source>
</evidence>
<feature type="compositionally biased region" description="Basic and acidic residues" evidence="1">
    <location>
        <begin position="43"/>
        <end position="52"/>
    </location>
</feature>